<feature type="compositionally biased region" description="Basic residues" evidence="1">
    <location>
        <begin position="331"/>
        <end position="342"/>
    </location>
</feature>
<keyword evidence="4" id="KW-1185">Reference proteome</keyword>
<dbReference type="RefSeq" id="WP_193870373.1">
    <property type="nucleotide sequence ID" value="NZ_JADEWU010000042.1"/>
</dbReference>
<evidence type="ECO:0000256" key="2">
    <source>
        <dbReference type="SAM" id="Phobius"/>
    </source>
</evidence>
<evidence type="ECO:0000313" key="4">
    <source>
        <dbReference type="Proteomes" id="UP000640725"/>
    </source>
</evidence>
<feature type="compositionally biased region" description="Basic and acidic residues" evidence="1">
    <location>
        <begin position="390"/>
        <end position="405"/>
    </location>
</feature>
<proteinExistence type="predicted"/>
<evidence type="ECO:0000256" key="1">
    <source>
        <dbReference type="SAM" id="MobiDB-lite"/>
    </source>
</evidence>
<protein>
    <recommendedName>
        <fullName evidence="5">FtsK domain-containing protein</fullName>
    </recommendedName>
</protein>
<feature type="transmembrane region" description="Helical" evidence="2">
    <location>
        <begin position="33"/>
        <end position="55"/>
    </location>
</feature>
<feature type="region of interest" description="Disordered" evidence="1">
    <location>
        <begin position="321"/>
        <end position="344"/>
    </location>
</feature>
<feature type="compositionally biased region" description="Polar residues" evidence="1">
    <location>
        <begin position="321"/>
        <end position="330"/>
    </location>
</feature>
<feature type="compositionally biased region" description="Polar residues" evidence="1">
    <location>
        <begin position="376"/>
        <end position="387"/>
    </location>
</feature>
<dbReference type="EMBL" id="JADEWU010000042">
    <property type="protein sequence ID" value="MBE9144878.1"/>
    <property type="molecule type" value="Genomic_DNA"/>
</dbReference>
<gene>
    <name evidence="3" type="ORF">IQ236_16880</name>
</gene>
<accession>A0ABR9UEJ3</accession>
<evidence type="ECO:0000313" key="3">
    <source>
        <dbReference type="EMBL" id="MBE9144878.1"/>
    </source>
</evidence>
<comment type="caution">
    <text evidence="3">The sequence shown here is derived from an EMBL/GenBank/DDBJ whole genome shotgun (WGS) entry which is preliminary data.</text>
</comment>
<evidence type="ECO:0008006" key="5">
    <source>
        <dbReference type="Google" id="ProtNLM"/>
    </source>
</evidence>
<sequence>MSNPILISSALWTLTGTVGMIWGLSQPFPSPNKFYGFGVGAIASTIGTILSYPAMKRSERSTLRQDTADQIFDIGEAAIIERYKQAVFPVPRMPDLNIHNHIMGMMSDSPESEALDFYNWEGLSDEASGILIGGNSGSAKTSLGAGFVVGKLTAVRPAEVIVLDIHASKNPIWQQMGFPRIESDVESIYQILCWLIDEVERRKNQDGNPMIICLDEINDTISELSQLDTINPLPGKEKRVKTFSYAIRKLSNARKFDICLVGFMQSHNTEAIGIDGKFRNNFLLVLCGASARGEIQNIWKHDDPRFLYIQNTAYPVVISGSNPHTIAQHPTHSHHSQYRKKGNAPSSLIAPRFLDKTSIPDFETVENYVEREQETPKQSPKTATPSPSFDIRKLEKTPENNTNPDDRFMQILEFCKVNKSASIRDIQRSSVGRDLSSDAVKYAFEWLEKNGHGMTIYERVGGRVRVSFVYGFPT</sequence>
<reference evidence="3 4" key="1">
    <citation type="submission" date="2020-10" db="EMBL/GenBank/DDBJ databases">
        <authorList>
            <person name="Castelo-Branco R."/>
            <person name="Eusebio N."/>
            <person name="Adriana R."/>
            <person name="Vieira A."/>
            <person name="Brugerolle De Fraissinette N."/>
            <person name="Rezende De Castro R."/>
            <person name="Schneider M.P."/>
            <person name="Vasconcelos V."/>
            <person name="Leao P.N."/>
        </authorList>
    </citation>
    <scope>NUCLEOTIDE SEQUENCE [LARGE SCALE GENOMIC DNA]</scope>
    <source>
        <strain evidence="3 4">LEGE 06226</strain>
    </source>
</reference>
<keyword evidence="2" id="KW-0472">Membrane</keyword>
<feature type="region of interest" description="Disordered" evidence="1">
    <location>
        <begin position="369"/>
        <end position="405"/>
    </location>
</feature>
<keyword evidence="2" id="KW-1133">Transmembrane helix</keyword>
<organism evidence="3 4">
    <name type="scientific">Planktothrix mougeotii LEGE 06226</name>
    <dbReference type="NCBI Taxonomy" id="1828728"/>
    <lineage>
        <taxon>Bacteria</taxon>
        <taxon>Bacillati</taxon>
        <taxon>Cyanobacteriota</taxon>
        <taxon>Cyanophyceae</taxon>
        <taxon>Oscillatoriophycideae</taxon>
        <taxon>Oscillatoriales</taxon>
        <taxon>Microcoleaceae</taxon>
        <taxon>Planktothrix</taxon>
    </lineage>
</organism>
<keyword evidence="2" id="KW-0812">Transmembrane</keyword>
<name>A0ABR9UEJ3_9CYAN</name>
<dbReference type="Proteomes" id="UP000640725">
    <property type="component" value="Unassembled WGS sequence"/>
</dbReference>